<dbReference type="KEGG" id="tio:INP52_09620"/>
<dbReference type="AlphaFoldDB" id="A0A7S7M8X1"/>
<dbReference type="Pfam" id="PF07690">
    <property type="entry name" value="MFS_1"/>
    <property type="match status" value="1"/>
</dbReference>
<evidence type="ECO:0000313" key="7">
    <source>
        <dbReference type="EMBL" id="QOY60622.1"/>
    </source>
</evidence>
<dbReference type="InterPro" id="IPR020846">
    <property type="entry name" value="MFS_dom"/>
</dbReference>
<name>A0A7S7M8X1_9ACTN</name>
<protein>
    <submittedName>
        <fullName evidence="7">MFS transporter</fullName>
    </submittedName>
</protein>
<evidence type="ECO:0000313" key="8">
    <source>
        <dbReference type="Proteomes" id="UP000593735"/>
    </source>
</evidence>
<evidence type="ECO:0000256" key="3">
    <source>
        <dbReference type="ARBA" id="ARBA00022989"/>
    </source>
</evidence>
<dbReference type="Gene3D" id="1.20.1250.20">
    <property type="entry name" value="MFS general substrate transporter like domains"/>
    <property type="match status" value="2"/>
</dbReference>
<keyword evidence="2 5" id="KW-0812">Transmembrane</keyword>
<proteinExistence type="predicted"/>
<feature type="domain" description="Major facilitator superfamily (MFS) profile" evidence="6">
    <location>
        <begin position="34"/>
        <end position="410"/>
    </location>
</feature>
<dbReference type="GO" id="GO:0022857">
    <property type="term" value="F:transmembrane transporter activity"/>
    <property type="evidence" value="ECO:0007669"/>
    <property type="project" value="InterPro"/>
</dbReference>
<feature type="transmembrane region" description="Helical" evidence="5">
    <location>
        <begin position="111"/>
        <end position="132"/>
    </location>
</feature>
<comment type="subcellular location">
    <subcellularLocation>
        <location evidence="1">Cell membrane</location>
        <topology evidence="1">Multi-pass membrane protein</topology>
    </subcellularLocation>
</comment>
<dbReference type="Proteomes" id="UP000593735">
    <property type="component" value="Chromosome"/>
</dbReference>
<feature type="transmembrane region" description="Helical" evidence="5">
    <location>
        <begin position="298"/>
        <end position="316"/>
    </location>
</feature>
<dbReference type="InterPro" id="IPR011701">
    <property type="entry name" value="MFS"/>
</dbReference>
<feature type="transmembrane region" description="Helical" evidence="5">
    <location>
        <begin position="29"/>
        <end position="45"/>
    </location>
</feature>
<feature type="transmembrane region" description="Helical" evidence="5">
    <location>
        <begin position="52"/>
        <end position="74"/>
    </location>
</feature>
<dbReference type="InterPro" id="IPR036259">
    <property type="entry name" value="MFS_trans_sf"/>
</dbReference>
<feature type="transmembrane region" description="Helical" evidence="5">
    <location>
        <begin position="192"/>
        <end position="210"/>
    </location>
</feature>
<keyword evidence="8" id="KW-1185">Reference proteome</keyword>
<dbReference type="PANTHER" id="PTHR23518:SF2">
    <property type="entry name" value="MAJOR FACILITATOR SUPERFAMILY TRANSPORTER"/>
    <property type="match status" value="1"/>
</dbReference>
<keyword evidence="4 5" id="KW-0472">Membrane</keyword>
<dbReference type="EMBL" id="CP063767">
    <property type="protein sequence ID" value="QOY60622.1"/>
    <property type="molecule type" value="Genomic_DNA"/>
</dbReference>
<dbReference type="CDD" id="cd17370">
    <property type="entry name" value="MFS_MJ1317_like"/>
    <property type="match status" value="1"/>
</dbReference>
<reference evidence="7 8" key="1">
    <citation type="submission" date="2020-10" db="EMBL/GenBank/DDBJ databases">
        <title>Olsenella immobilis sp.nov., isolated from the mud in a fermentation cellar used for the production of Chinese strong-flavoured liquor.</title>
        <authorList>
            <person name="Lu L."/>
        </authorList>
    </citation>
    <scope>NUCLEOTIDE SEQUENCE [LARGE SCALE GENOMIC DNA]</scope>
    <source>
        <strain evidence="7 8">LZLJ-2</strain>
    </source>
</reference>
<evidence type="ECO:0000259" key="6">
    <source>
        <dbReference type="PROSITE" id="PS50850"/>
    </source>
</evidence>
<evidence type="ECO:0000256" key="2">
    <source>
        <dbReference type="ARBA" id="ARBA00022692"/>
    </source>
</evidence>
<accession>A0A7S7M8X1</accession>
<dbReference type="PROSITE" id="PS50850">
    <property type="entry name" value="MFS"/>
    <property type="match status" value="1"/>
</dbReference>
<sequence>MTADCAGAVGFLTECHKYGEAFVLSKKKTMIVSNIFLIGLVSFFMDMSTEMIYPIIPLYLTAVLGATPAIVGVIEGVAESVASLLKVASGYIGDRYQNKKRLAFLGYSASVLYKFVLLIAGSWGGVLAARVIDRTGKGIRTAPRDALVAQSSEKGKLGGSFGLHKMLDMAGSSLGALFAFLFIAFGMKYRPAFLWSVIPGVVAVAIIPLIREEKGAVQKQRRLVFRGLKLDARLKWYFAVIFLFCLGNSSNAFLLLKAQSRGFSTSEVMLLYLIFNVSASILAIPAGRLSDRFGRSRILVPGYLIYGLVYLGFALLTSKVSLLILFVAYGVYTAFISGAERALIAEASPAEYKGTVLGIYGMLQGFGLLFSSMIAGGMWNVWGSDAPFWFGGVLGIVSALLIAVILRSGKGRKAMSRSV</sequence>
<feature type="transmembrane region" description="Helical" evidence="5">
    <location>
        <begin position="166"/>
        <end position="186"/>
    </location>
</feature>
<dbReference type="PANTHER" id="PTHR23518">
    <property type="entry name" value="C-METHYLTRANSFERASE"/>
    <property type="match status" value="1"/>
</dbReference>
<evidence type="ECO:0000256" key="4">
    <source>
        <dbReference type="ARBA" id="ARBA00023136"/>
    </source>
</evidence>
<feature type="transmembrane region" description="Helical" evidence="5">
    <location>
        <begin position="388"/>
        <end position="406"/>
    </location>
</feature>
<gene>
    <name evidence="7" type="ORF">INP52_09620</name>
</gene>
<keyword evidence="3 5" id="KW-1133">Transmembrane helix</keyword>
<organism evidence="7 8">
    <name type="scientific">Thermophilibacter immobilis</name>
    <dbReference type="NCBI Taxonomy" id="2779519"/>
    <lineage>
        <taxon>Bacteria</taxon>
        <taxon>Bacillati</taxon>
        <taxon>Actinomycetota</taxon>
        <taxon>Coriobacteriia</taxon>
        <taxon>Coriobacteriales</taxon>
        <taxon>Atopobiaceae</taxon>
        <taxon>Thermophilibacter</taxon>
    </lineage>
</organism>
<feature type="transmembrane region" description="Helical" evidence="5">
    <location>
        <begin position="268"/>
        <end position="286"/>
    </location>
</feature>
<dbReference type="GO" id="GO:0005886">
    <property type="term" value="C:plasma membrane"/>
    <property type="evidence" value="ECO:0007669"/>
    <property type="project" value="UniProtKB-SubCell"/>
</dbReference>
<evidence type="ECO:0000256" key="1">
    <source>
        <dbReference type="ARBA" id="ARBA00004651"/>
    </source>
</evidence>
<feature type="transmembrane region" description="Helical" evidence="5">
    <location>
        <begin position="236"/>
        <end position="256"/>
    </location>
</feature>
<dbReference type="SUPFAM" id="SSF103473">
    <property type="entry name" value="MFS general substrate transporter"/>
    <property type="match status" value="1"/>
</dbReference>
<evidence type="ECO:0000256" key="5">
    <source>
        <dbReference type="SAM" id="Phobius"/>
    </source>
</evidence>
<feature type="transmembrane region" description="Helical" evidence="5">
    <location>
        <begin position="356"/>
        <end position="382"/>
    </location>
</feature>